<evidence type="ECO:0008006" key="3">
    <source>
        <dbReference type="Google" id="ProtNLM"/>
    </source>
</evidence>
<organism evidence="1 2">
    <name type="scientific">Hypholoma sublateritium (strain FD-334 SS-4)</name>
    <dbReference type="NCBI Taxonomy" id="945553"/>
    <lineage>
        <taxon>Eukaryota</taxon>
        <taxon>Fungi</taxon>
        <taxon>Dikarya</taxon>
        <taxon>Basidiomycota</taxon>
        <taxon>Agaricomycotina</taxon>
        <taxon>Agaricomycetes</taxon>
        <taxon>Agaricomycetidae</taxon>
        <taxon>Agaricales</taxon>
        <taxon>Agaricineae</taxon>
        <taxon>Strophariaceae</taxon>
        <taxon>Hypholoma</taxon>
    </lineage>
</organism>
<evidence type="ECO:0000313" key="2">
    <source>
        <dbReference type="Proteomes" id="UP000054270"/>
    </source>
</evidence>
<gene>
    <name evidence="1" type="ORF">HYPSUDRAFT_719704</name>
</gene>
<accession>A0A0D2QAK1</accession>
<dbReference type="OMA" id="RTGGINS"/>
<dbReference type="STRING" id="945553.A0A0D2QAK1"/>
<dbReference type="Gene3D" id="3.80.10.10">
    <property type="entry name" value="Ribonuclease Inhibitor"/>
    <property type="match status" value="1"/>
</dbReference>
<dbReference type="OrthoDB" id="3256525at2759"/>
<keyword evidence="2" id="KW-1185">Reference proteome</keyword>
<dbReference type="SUPFAM" id="SSF52047">
    <property type="entry name" value="RNI-like"/>
    <property type="match status" value="1"/>
</dbReference>
<dbReference type="Proteomes" id="UP000054270">
    <property type="component" value="Unassembled WGS sequence"/>
</dbReference>
<sequence length="390" mass="43835">MNAHALPPEIWLEIFDWACHNTQLSLDNHVPFEPVPDGIGARDPTLPVKVAIASVCSTWQTWIAESLYRDVAIRHGAHALQRILEGRKLSGRRYGEMVRRVVLPYPSTVAVPSHNLHSIEVLKLCPNIHTLLRPQYSLLDGLRFDFEAEGVALPSLQRLEWWHHSEAEQSGGINSLGKVLRNTPELRFLFIGGVVGSSRICNESQQLVLPHLETLRLHIRSGTLFYRILFQWSMPALKHFIMDSPPVKEGLDAIWDSLGDQLEIVELGMHVRFLMNDSLSPCLAGCPALHRLNYYVFFTAPPEIARVHPNLTEVGLHAHVNGLLADGGSAWSLISRHFDFLCGPSLSALQKVILYGDWRAILSHPLFQPIQEKFAESGRVLQVSIWARGP</sequence>
<dbReference type="InterPro" id="IPR032675">
    <property type="entry name" value="LRR_dom_sf"/>
</dbReference>
<protein>
    <recommendedName>
        <fullName evidence="3">F-box domain-containing protein</fullName>
    </recommendedName>
</protein>
<proteinExistence type="predicted"/>
<name>A0A0D2QAK1_HYPSF</name>
<reference evidence="2" key="1">
    <citation type="submission" date="2014-04" db="EMBL/GenBank/DDBJ databases">
        <title>Evolutionary Origins and Diversification of the Mycorrhizal Mutualists.</title>
        <authorList>
            <consortium name="DOE Joint Genome Institute"/>
            <consortium name="Mycorrhizal Genomics Consortium"/>
            <person name="Kohler A."/>
            <person name="Kuo A."/>
            <person name="Nagy L.G."/>
            <person name="Floudas D."/>
            <person name="Copeland A."/>
            <person name="Barry K.W."/>
            <person name="Cichocki N."/>
            <person name="Veneault-Fourrey C."/>
            <person name="LaButti K."/>
            <person name="Lindquist E.A."/>
            <person name="Lipzen A."/>
            <person name="Lundell T."/>
            <person name="Morin E."/>
            <person name="Murat C."/>
            <person name="Riley R."/>
            <person name="Ohm R."/>
            <person name="Sun H."/>
            <person name="Tunlid A."/>
            <person name="Henrissat B."/>
            <person name="Grigoriev I.V."/>
            <person name="Hibbett D.S."/>
            <person name="Martin F."/>
        </authorList>
    </citation>
    <scope>NUCLEOTIDE SEQUENCE [LARGE SCALE GENOMIC DNA]</scope>
    <source>
        <strain evidence="2">FD-334 SS-4</strain>
    </source>
</reference>
<evidence type="ECO:0000313" key="1">
    <source>
        <dbReference type="EMBL" id="KJA28635.1"/>
    </source>
</evidence>
<dbReference type="AlphaFoldDB" id="A0A0D2QAK1"/>
<dbReference type="EMBL" id="KN817521">
    <property type="protein sequence ID" value="KJA28635.1"/>
    <property type="molecule type" value="Genomic_DNA"/>
</dbReference>